<reference evidence="8" key="1">
    <citation type="journal article" date="2018" name="PeerJ">
        <title>Transcriptome Profiling Reveals Candidate Genes responsible for light-induced anthocyanin in red leaf lettuce.</title>
        <authorList>
            <person name="Zhang Y."/>
        </authorList>
    </citation>
    <scope>NUCLEOTIDE SEQUENCE</scope>
</reference>
<dbReference type="InterPro" id="IPR054502">
    <property type="entry name" value="bHLH-TF_ACT-like_plant"/>
</dbReference>
<keyword evidence="3" id="KW-0010">Activator</keyword>
<accession>A0A2R4KP59</accession>
<dbReference type="Pfam" id="PF14215">
    <property type="entry name" value="bHLH-MYC_N"/>
    <property type="match status" value="1"/>
</dbReference>
<dbReference type="PROSITE" id="PS50888">
    <property type="entry name" value="BHLH"/>
    <property type="match status" value="1"/>
</dbReference>
<comment type="subcellular location">
    <subcellularLocation>
        <location evidence="1">Nucleus</location>
    </subcellularLocation>
</comment>
<dbReference type="SMR" id="A0A2R4KP59"/>
<keyword evidence="2" id="KW-0805">Transcription regulation</keyword>
<proteinExistence type="evidence at transcript level"/>
<dbReference type="SUPFAM" id="SSF47459">
    <property type="entry name" value="HLH, helix-loop-helix DNA-binding domain"/>
    <property type="match status" value="1"/>
</dbReference>
<keyword evidence="5" id="KW-0539">Nucleus</keyword>
<dbReference type="Gene3D" id="4.10.280.10">
    <property type="entry name" value="Helix-loop-helix DNA-binding domain"/>
    <property type="match status" value="1"/>
</dbReference>
<evidence type="ECO:0000256" key="2">
    <source>
        <dbReference type="ARBA" id="ARBA00023015"/>
    </source>
</evidence>
<dbReference type="InterPro" id="IPR025610">
    <property type="entry name" value="MYC/MYB_N"/>
</dbReference>
<dbReference type="PANTHER" id="PTHR46266:SF4">
    <property type="entry name" value="TRANSCRIPTION FACTOR TT8"/>
    <property type="match status" value="1"/>
</dbReference>
<evidence type="ECO:0000313" key="8">
    <source>
        <dbReference type="EMBL" id="AVV62515.1"/>
    </source>
</evidence>
<evidence type="ECO:0000256" key="1">
    <source>
        <dbReference type="ARBA" id="ARBA00004123"/>
    </source>
</evidence>
<dbReference type="AlphaFoldDB" id="A0A2R4KP59"/>
<dbReference type="InterPro" id="IPR036638">
    <property type="entry name" value="HLH_DNA-bd_sf"/>
</dbReference>
<evidence type="ECO:0000256" key="3">
    <source>
        <dbReference type="ARBA" id="ARBA00023159"/>
    </source>
</evidence>
<evidence type="ECO:0000259" key="7">
    <source>
        <dbReference type="PROSITE" id="PS50888"/>
    </source>
</evidence>
<gene>
    <name evidence="9" type="primary">RLL1</name>
</gene>
<dbReference type="Pfam" id="PF22754">
    <property type="entry name" value="bHLH-TF_ACT-like_plant"/>
    <property type="match status" value="1"/>
</dbReference>
<evidence type="ECO:0000256" key="6">
    <source>
        <dbReference type="SAM" id="MobiDB-lite"/>
    </source>
</evidence>
<evidence type="ECO:0000313" key="9">
    <source>
        <dbReference type="EMBL" id="QEI22930.1"/>
    </source>
</evidence>
<evidence type="ECO:0000256" key="4">
    <source>
        <dbReference type="ARBA" id="ARBA00023163"/>
    </source>
</evidence>
<dbReference type="EMBL" id="MF579554">
    <property type="protein sequence ID" value="AVV62515.1"/>
    <property type="molecule type" value="mRNA"/>
</dbReference>
<dbReference type="GO" id="GO:0046983">
    <property type="term" value="F:protein dimerization activity"/>
    <property type="evidence" value="ECO:0007669"/>
    <property type="project" value="InterPro"/>
</dbReference>
<keyword evidence="4" id="KW-0804">Transcription</keyword>
<dbReference type="GO" id="GO:0005634">
    <property type="term" value="C:nucleus"/>
    <property type="evidence" value="ECO:0007669"/>
    <property type="project" value="UniProtKB-SubCell"/>
</dbReference>
<feature type="region of interest" description="Disordered" evidence="6">
    <location>
        <begin position="245"/>
        <end position="276"/>
    </location>
</feature>
<protein>
    <submittedName>
        <fullName evidence="9">BHLH transcription factor</fullName>
    </submittedName>
    <submittedName>
        <fullName evidence="8">BHLH transcriptional factor</fullName>
    </submittedName>
</protein>
<dbReference type="PANTHER" id="PTHR46266">
    <property type="entry name" value="TRANSCRIPTION FACTOR TT8"/>
    <property type="match status" value="1"/>
</dbReference>
<feature type="compositionally biased region" description="Acidic residues" evidence="6">
    <location>
        <begin position="245"/>
        <end position="270"/>
    </location>
</feature>
<dbReference type="SMART" id="SM00353">
    <property type="entry name" value="HLH"/>
    <property type="match status" value="1"/>
</dbReference>
<organism evidence="8">
    <name type="scientific">Lactuca sativa</name>
    <name type="common">Garden lettuce</name>
    <dbReference type="NCBI Taxonomy" id="4236"/>
    <lineage>
        <taxon>Eukaryota</taxon>
        <taxon>Viridiplantae</taxon>
        <taxon>Streptophyta</taxon>
        <taxon>Embryophyta</taxon>
        <taxon>Tracheophyta</taxon>
        <taxon>Spermatophyta</taxon>
        <taxon>Magnoliopsida</taxon>
        <taxon>eudicotyledons</taxon>
        <taxon>Gunneridae</taxon>
        <taxon>Pentapetalae</taxon>
        <taxon>asterids</taxon>
        <taxon>campanulids</taxon>
        <taxon>Asterales</taxon>
        <taxon>Asteraceae</taxon>
        <taxon>Cichorioideae</taxon>
        <taxon>Cichorieae</taxon>
        <taxon>Lactucinae</taxon>
        <taxon>Lactuca</taxon>
    </lineage>
</organism>
<dbReference type="InterPro" id="IPR011598">
    <property type="entry name" value="bHLH_dom"/>
</dbReference>
<dbReference type="EMBL" id="MK522155">
    <property type="protein sequence ID" value="QEI22930.1"/>
    <property type="molecule type" value="mRNA"/>
</dbReference>
<dbReference type="GO" id="GO:0080090">
    <property type="term" value="P:regulation of primary metabolic process"/>
    <property type="evidence" value="ECO:0007669"/>
    <property type="project" value="UniProtKB-ARBA"/>
</dbReference>
<sequence length="646" mass="72756">MAVALAQPYDGLKTMLQSAVQSVQWTYIIFWQLCPQQRVLVWGDGYYNGAIKTRKTVQSVEVSTEEAALCRSEQLRELYDSLVAGEQQATENQQPTIRRPAVALLPEDLTEAEWFYLVCVSFSFPPGVGLVGEAYAKQQHLWLTGANEVDSTVFTRAILAKSADIQTVVCIPLLNGVVELGTTEKVEEGIDLIEHVKHFFKVENDKSIIPRPRPALSAHSSNTNTLSTRQFKPLNNRYLMDAYADDDNEDEEDDDDDDEEEEENESDFEAETDHISIVEEPHDEDSIVMEANELLQLDMSTDIRFGSSIDDSINLDSHFDHLLPTSQDHDSCRADSHPHALELHNPSTIHLQGSRELAQEDSHYSRTVSTILHKQTSQLSQWHDSHSASRHNSLYTSTQSSFTAWVSNHHHHTVAETRSNSQSLLKYIIFTVPFLHSNNNNNNNKSTEGDASESVASRIRKTTSHEELSANHVLAERRRREKLNERFMVLRSLVPLVTKMDKASILGDTIEYVKQLRKKIQDLEARDHRQDTLDTSKRKIQVVDTGSIGGGRKAARSVQVEVSIIESDALVELQCPHREGLLLDVMKKLRELGVEITTVQSCMNEGTCTAEMRAKVKVNGNNGKKISIMQVKKAINKIISPLLLTQ</sequence>
<feature type="domain" description="BHLH" evidence="7">
    <location>
        <begin position="467"/>
        <end position="516"/>
    </location>
</feature>
<reference evidence="9" key="2">
    <citation type="journal article" date="2019" name="Plant Biotechnol. J.">
        <title>Characterization of four polymorphic genes controlling red leaf colour in lettuce that have undergone disruptive selection since domestication.</title>
        <authorList>
            <person name="Su W."/>
            <person name="Tao R."/>
            <person name="Liu W."/>
            <person name="Yu C."/>
            <person name="Yue Z."/>
            <person name="He S."/>
            <person name="Lavelle D."/>
            <person name="Zhang W."/>
            <person name="Zhang L."/>
            <person name="An G."/>
            <person name="Zhang Y."/>
            <person name="Hu Q."/>
            <person name="Larkin R.M."/>
            <person name="Michelmore R.W."/>
            <person name="Kuang H."/>
            <person name="Chen J."/>
        </authorList>
    </citation>
    <scope>NUCLEOTIDE SEQUENCE</scope>
    <source>
        <tissue evidence="9">Leaves</tissue>
    </source>
</reference>
<evidence type="ECO:0000256" key="5">
    <source>
        <dbReference type="ARBA" id="ARBA00023242"/>
    </source>
</evidence>
<dbReference type="Pfam" id="PF00010">
    <property type="entry name" value="HLH"/>
    <property type="match status" value="1"/>
</dbReference>
<name>A0A2R4KP59_LACSA</name>